<protein>
    <submittedName>
        <fullName evidence="2">HNH endonuclease</fullName>
    </submittedName>
</protein>
<dbReference type="CDD" id="cd00085">
    <property type="entry name" value="HNHc"/>
    <property type="match status" value="1"/>
</dbReference>
<reference evidence="2" key="1">
    <citation type="submission" date="2018-05" db="EMBL/GenBank/DDBJ databases">
        <authorList>
            <consortium name="NARMS: The National Antimicrobial Resistance Monitoring System"/>
        </authorList>
    </citation>
    <scope>NUCLEOTIDE SEQUENCE</scope>
    <source>
        <strain evidence="2">FSIS1607015</strain>
    </source>
</reference>
<dbReference type="GO" id="GO:0004519">
    <property type="term" value="F:endonuclease activity"/>
    <property type="evidence" value="ECO:0007669"/>
    <property type="project" value="UniProtKB-KW"/>
</dbReference>
<keyword evidence="2" id="KW-0378">Hydrolase</keyword>
<name>A0A5T0ED45_CAMCO</name>
<dbReference type="InterPro" id="IPR003615">
    <property type="entry name" value="HNH_nuc"/>
</dbReference>
<keyword evidence="2" id="KW-0255">Endonuclease</keyword>
<dbReference type="RefSeq" id="WP_052793293.1">
    <property type="nucleotide sequence ID" value="NZ_AANORL020000008.1"/>
</dbReference>
<gene>
    <name evidence="2" type="ORF">BB944_08355</name>
</gene>
<dbReference type="Pfam" id="PF01844">
    <property type="entry name" value="HNH"/>
    <property type="match status" value="1"/>
</dbReference>
<proteinExistence type="predicted"/>
<dbReference type="GO" id="GO:0008270">
    <property type="term" value="F:zinc ion binding"/>
    <property type="evidence" value="ECO:0007669"/>
    <property type="project" value="InterPro"/>
</dbReference>
<evidence type="ECO:0000259" key="1">
    <source>
        <dbReference type="SMART" id="SM00507"/>
    </source>
</evidence>
<evidence type="ECO:0000313" key="2">
    <source>
        <dbReference type="EMBL" id="EAJ7779975.1"/>
    </source>
</evidence>
<organism evidence="2">
    <name type="scientific">Campylobacter coli</name>
    <dbReference type="NCBI Taxonomy" id="195"/>
    <lineage>
        <taxon>Bacteria</taxon>
        <taxon>Pseudomonadati</taxon>
        <taxon>Campylobacterota</taxon>
        <taxon>Epsilonproteobacteria</taxon>
        <taxon>Campylobacterales</taxon>
        <taxon>Campylobacteraceae</taxon>
        <taxon>Campylobacter</taxon>
    </lineage>
</organism>
<dbReference type="AlphaFoldDB" id="A0A5T0ED45"/>
<accession>A0A5T0ED45</accession>
<dbReference type="Gene3D" id="1.10.30.50">
    <property type="match status" value="1"/>
</dbReference>
<feature type="domain" description="HNH nuclease" evidence="1">
    <location>
        <begin position="211"/>
        <end position="262"/>
    </location>
</feature>
<dbReference type="EMBL" id="AACAQG010000037">
    <property type="protein sequence ID" value="EAJ7779975.1"/>
    <property type="molecule type" value="Genomic_DNA"/>
</dbReference>
<dbReference type="InterPro" id="IPR002711">
    <property type="entry name" value="HNH"/>
</dbReference>
<dbReference type="GO" id="GO:0003676">
    <property type="term" value="F:nucleic acid binding"/>
    <property type="evidence" value="ECO:0007669"/>
    <property type="project" value="InterPro"/>
</dbReference>
<dbReference type="SMART" id="SM00507">
    <property type="entry name" value="HNHc"/>
    <property type="match status" value="1"/>
</dbReference>
<keyword evidence="2" id="KW-0540">Nuclease</keyword>
<sequence length="272" mass="32270">MNIESILKPIIDLRIKIGATLEHIDLSYIKNSISAEEIKLLETQGIDVEINDIKVVSDGTFAYKNRRVLIYIRDVSPLYKENDINSTLPRYHLCHCNAYQTMLSNNRKHRYVVSSRDDGVFWLNFFGFQGDTMVKTKSQERKLDVCMHCLRKLNWCNINQYSGKDRSIIRNNFDLKDFFKKYPKNIIDPKNHFNDKIAPLNIYSNDWREISYNTRKKAQWKCQKCHKDFSQNKTQLDVHHINGQKNDNNSNNLMVLCKECHSKEPMHEHYYK</sequence>
<comment type="caution">
    <text evidence="2">The sequence shown here is derived from an EMBL/GenBank/DDBJ whole genome shotgun (WGS) entry which is preliminary data.</text>
</comment>